<dbReference type="SUPFAM" id="SSF51182">
    <property type="entry name" value="RmlC-like cupins"/>
    <property type="match status" value="1"/>
</dbReference>
<evidence type="ECO:0000313" key="4">
    <source>
        <dbReference type="EMBL" id="MFD1383143.1"/>
    </source>
</evidence>
<proteinExistence type="predicted"/>
<feature type="domain" description="Carboxymuconolactone decarboxylase-like" evidence="2">
    <location>
        <begin position="162"/>
        <end position="236"/>
    </location>
</feature>
<dbReference type="InterPro" id="IPR029032">
    <property type="entry name" value="AhpD-like"/>
</dbReference>
<dbReference type="RefSeq" id="WP_377366318.1">
    <property type="nucleotide sequence ID" value="NZ_JBHTMN010000007.1"/>
</dbReference>
<feature type="chain" id="PRO_5047187228" evidence="1">
    <location>
        <begin position="25"/>
        <end position="378"/>
    </location>
</feature>
<dbReference type="InterPro" id="IPR003779">
    <property type="entry name" value="CMD-like"/>
</dbReference>
<dbReference type="EMBL" id="JBHTMN010000007">
    <property type="protein sequence ID" value="MFD1383143.1"/>
    <property type="molecule type" value="Genomic_DNA"/>
</dbReference>
<feature type="signal peptide" evidence="1">
    <location>
        <begin position="1"/>
        <end position="24"/>
    </location>
</feature>
<evidence type="ECO:0000256" key="1">
    <source>
        <dbReference type="SAM" id="SignalP"/>
    </source>
</evidence>
<dbReference type="Gene3D" id="2.60.120.10">
    <property type="entry name" value="Jelly Rolls"/>
    <property type="match status" value="1"/>
</dbReference>
<comment type="caution">
    <text evidence="4">The sequence shown here is derived from an EMBL/GenBank/DDBJ whole genome shotgun (WGS) entry which is preliminary data.</text>
</comment>
<dbReference type="InterPro" id="IPR014710">
    <property type="entry name" value="RmlC-like_jellyroll"/>
</dbReference>
<gene>
    <name evidence="4" type="ORF">ACFQ45_07180</name>
</gene>
<sequence>MSKEVRISTAALLAVAGLSGEAIATEKQQVLYGSSSQPSFVGPDDKFTGDVSVQMAFPGQDDVPYSGAYVTFEPGARTAWHDHPAGQHMIVTKGTAITATRDGQVIEFHEGEAVWCPEDVDHWHGATPNSSMTHFVVTASKGDENVRWKEKVTDEQYHAALAATQHHHSHAHYDAISERYQHLTLVAAFAASDDLGSLKVAINQALDHGTTINELKEALVHLYPYGGFPKSLNALGTLMSVVDTRKAEGKTDAVGDEPNELPEDSLTLGTEVQTELVGQPVAGPLFDFAPVANTFLQKHLFGDVFARGILNNQDREMLTVAILASMSGTDPQLRSHINMAMNTGITQQELSVLADYLGHTTTRTVGQRIADAIEATSK</sequence>
<evidence type="ECO:0000259" key="2">
    <source>
        <dbReference type="Pfam" id="PF02627"/>
    </source>
</evidence>
<dbReference type="InterPro" id="IPR047263">
    <property type="entry name" value="HNL-like_cupin"/>
</dbReference>
<dbReference type="PANTHER" id="PTHR43698:SF1">
    <property type="entry name" value="BLL4564 PROTEIN"/>
    <property type="match status" value="1"/>
</dbReference>
<name>A0ABW4B0N1_9GAMM</name>
<dbReference type="SUPFAM" id="SSF69118">
    <property type="entry name" value="AhpD-like"/>
    <property type="match status" value="1"/>
</dbReference>
<dbReference type="InterPro" id="IPR011051">
    <property type="entry name" value="RmlC_Cupin_sf"/>
</dbReference>
<keyword evidence="5" id="KW-1185">Reference proteome</keyword>
<dbReference type="InterPro" id="IPR013096">
    <property type="entry name" value="Cupin_2"/>
</dbReference>
<dbReference type="Proteomes" id="UP001597059">
    <property type="component" value="Unassembled WGS sequence"/>
</dbReference>
<evidence type="ECO:0000259" key="3">
    <source>
        <dbReference type="Pfam" id="PF07883"/>
    </source>
</evidence>
<dbReference type="Gene3D" id="1.20.1290.10">
    <property type="entry name" value="AhpD-like"/>
    <property type="match status" value="2"/>
</dbReference>
<evidence type="ECO:0000313" key="5">
    <source>
        <dbReference type="Proteomes" id="UP001597059"/>
    </source>
</evidence>
<organism evidence="4 5">
    <name type="scientific">Rhodanobacter aciditrophus</name>
    <dbReference type="NCBI Taxonomy" id="1623218"/>
    <lineage>
        <taxon>Bacteria</taxon>
        <taxon>Pseudomonadati</taxon>
        <taxon>Pseudomonadota</taxon>
        <taxon>Gammaproteobacteria</taxon>
        <taxon>Lysobacterales</taxon>
        <taxon>Rhodanobacteraceae</taxon>
        <taxon>Rhodanobacter</taxon>
    </lineage>
</organism>
<dbReference type="Pfam" id="PF07883">
    <property type="entry name" value="Cupin_2"/>
    <property type="match status" value="1"/>
</dbReference>
<feature type="domain" description="Cupin type-2" evidence="3">
    <location>
        <begin position="69"/>
        <end position="132"/>
    </location>
</feature>
<keyword evidence="1" id="KW-0732">Signal</keyword>
<reference evidence="5" key="1">
    <citation type="journal article" date="2019" name="Int. J. Syst. Evol. Microbiol.">
        <title>The Global Catalogue of Microorganisms (GCM) 10K type strain sequencing project: providing services to taxonomists for standard genome sequencing and annotation.</title>
        <authorList>
            <consortium name="The Broad Institute Genomics Platform"/>
            <consortium name="The Broad Institute Genome Sequencing Center for Infectious Disease"/>
            <person name="Wu L."/>
            <person name="Ma J."/>
        </authorList>
    </citation>
    <scope>NUCLEOTIDE SEQUENCE [LARGE SCALE GENOMIC DNA]</scope>
    <source>
        <strain evidence="5">JCM 30774</strain>
    </source>
</reference>
<feature type="domain" description="Carboxymuconolactone decarboxylase-like" evidence="2">
    <location>
        <begin position="295"/>
        <end position="351"/>
    </location>
</feature>
<dbReference type="Pfam" id="PF02627">
    <property type="entry name" value="CMD"/>
    <property type="match status" value="2"/>
</dbReference>
<protein>
    <submittedName>
        <fullName evidence="4">Carboxymuconolactone decarboxylase family protein</fullName>
    </submittedName>
</protein>
<dbReference type="CDD" id="cd02233">
    <property type="entry name" value="cupin_HNL-like"/>
    <property type="match status" value="1"/>
</dbReference>
<dbReference type="PANTHER" id="PTHR43698">
    <property type="entry name" value="RIBD C-TERMINAL DOMAIN CONTAINING PROTEIN"/>
    <property type="match status" value="1"/>
</dbReference>
<accession>A0ABW4B0N1</accession>